<dbReference type="Proteomes" id="UP001472866">
    <property type="component" value="Chromosome 06"/>
</dbReference>
<name>A0AAX4P9Q3_9CHLO</name>
<keyword evidence="2" id="KW-1185">Reference proteome</keyword>
<organism evidence="1 2">
    <name type="scientific">Chloropicon roscoffensis</name>
    <dbReference type="NCBI Taxonomy" id="1461544"/>
    <lineage>
        <taxon>Eukaryota</taxon>
        <taxon>Viridiplantae</taxon>
        <taxon>Chlorophyta</taxon>
        <taxon>Chloropicophyceae</taxon>
        <taxon>Chloropicales</taxon>
        <taxon>Chloropicaceae</taxon>
        <taxon>Chloropicon</taxon>
    </lineage>
</organism>
<proteinExistence type="predicted"/>
<accession>A0AAX4P9Q3</accession>
<dbReference type="AlphaFoldDB" id="A0AAX4P9Q3"/>
<dbReference type="EMBL" id="CP151506">
    <property type="protein sequence ID" value="WZN62566.1"/>
    <property type="molecule type" value="Genomic_DNA"/>
</dbReference>
<gene>
    <name evidence="1" type="ORF">HKI87_06g41030</name>
</gene>
<protein>
    <submittedName>
        <fullName evidence="1">Uncharacterized protein</fullName>
    </submittedName>
</protein>
<evidence type="ECO:0000313" key="2">
    <source>
        <dbReference type="Proteomes" id="UP001472866"/>
    </source>
</evidence>
<sequence>MDEKELRKTMLQKGELTPNDVALLKYRPKKNLNAPWKILSPETDYTPRESYSQYMLRYHEPEEDTNPVEYRSKRGDFSEYIDKAIQLKVNLKSTAH</sequence>
<reference evidence="1 2" key="1">
    <citation type="submission" date="2024-03" db="EMBL/GenBank/DDBJ databases">
        <title>Complete genome sequence of the green alga Chloropicon roscoffensis RCC1871.</title>
        <authorList>
            <person name="Lemieux C."/>
            <person name="Pombert J.-F."/>
            <person name="Otis C."/>
            <person name="Turmel M."/>
        </authorList>
    </citation>
    <scope>NUCLEOTIDE SEQUENCE [LARGE SCALE GENOMIC DNA]</scope>
    <source>
        <strain evidence="1 2">RCC1871</strain>
    </source>
</reference>
<evidence type="ECO:0000313" key="1">
    <source>
        <dbReference type="EMBL" id="WZN62566.1"/>
    </source>
</evidence>